<dbReference type="STRING" id="198092.SAMN02745194_03251"/>
<keyword evidence="2" id="KW-0560">Oxidoreductase</keyword>
<sequence length="254" mass="26130">MERRRRTALVTGGARGIGAAIAAALAADAVDVAVADLDAEAAARVAAALPSGRHLGLAMDVTDEAVVAAGFERVQQALGPIDILVTCAGILLFAPGGDRPLVAETRLEDWRRTQEVNATGCFLACREYVRRAPVENPTGRIVTLSSVAAQLGGYRSSAAYIASKSAVLGLTKALARELAPRRITANSVAPGLIDAPMLRLSLDAADDAKAAANIPLGRIGTPGDVAGAVRFLASAEASYLTGVTIDVNGGYRMQ</sequence>
<keyword evidence="5" id="KW-1185">Reference proteome</keyword>
<dbReference type="EMBL" id="FQZF01000019">
    <property type="protein sequence ID" value="SHJ74109.1"/>
    <property type="molecule type" value="Genomic_DNA"/>
</dbReference>
<dbReference type="PRINTS" id="PR00080">
    <property type="entry name" value="SDRFAMILY"/>
</dbReference>
<organism evidence="4 5">
    <name type="scientific">Muricoccus roseus</name>
    <dbReference type="NCBI Taxonomy" id="198092"/>
    <lineage>
        <taxon>Bacteria</taxon>
        <taxon>Pseudomonadati</taxon>
        <taxon>Pseudomonadota</taxon>
        <taxon>Alphaproteobacteria</taxon>
        <taxon>Acetobacterales</taxon>
        <taxon>Roseomonadaceae</taxon>
        <taxon>Muricoccus</taxon>
    </lineage>
</organism>
<gene>
    <name evidence="4" type="ORF">SAMN02745194_03251</name>
</gene>
<dbReference type="PANTHER" id="PTHR42760:SF133">
    <property type="entry name" value="3-OXOACYL-[ACYL-CARRIER-PROTEIN] REDUCTASE"/>
    <property type="match status" value="1"/>
</dbReference>
<comment type="similarity">
    <text evidence="1">Belongs to the short-chain dehydrogenases/reductases (SDR) family.</text>
</comment>
<dbReference type="GO" id="GO:0016616">
    <property type="term" value="F:oxidoreductase activity, acting on the CH-OH group of donors, NAD or NADP as acceptor"/>
    <property type="evidence" value="ECO:0007669"/>
    <property type="project" value="TreeGrafter"/>
</dbReference>
<dbReference type="PRINTS" id="PR00081">
    <property type="entry name" value="GDHRDH"/>
</dbReference>
<dbReference type="FunFam" id="3.40.50.720:FF:000084">
    <property type="entry name" value="Short-chain dehydrogenase reductase"/>
    <property type="match status" value="1"/>
</dbReference>
<dbReference type="OrthoDB" id="9803333at2"/>
<protein>
    <submittedName>
        <fullName evidence="4">NAD(P)-dependent dehydrogenase, short-chain alcohol dehydrogenase family</fullName>
    </submittedName>
</protein>
<dbReference type="SUPFAM" id="SSF51735">
    <property type="entry name" value="NAD(P)-binding Rossmann-fold domains"/>
    <property type="match status" value="1"/>
</dbReference>
<proteinExistence type="inferred from homology"/>
<feature type="chain" id="PRO_5012183911" evidence="3">
    <location>
        <begin position="23"/>
        <end position="254"/>
    </location>
</feature>
<dbReference type="InterPro" id="IPR036291">
    <property type="entry name" value="NAD(P)-bd_dom_sf"/>
</dbReference>
<evidence type="ECO:0000256" key="3">
    <source>
        <dbReference type="SAM" id="SignalP"/>
    </source>
</evidence>
<dbReference type="PANTHER" id="PTHR42760">
    <property type="entry name" value="SHORT-CHAIN DEHYDROGENASES/REDUCTASES FAMILY MEMBER"/>
    <property type="match status" value="1"/>
</dbReference>
<name>A0A1M6LSE7_9PROT</name>
<dbReference type="RefSeq" id="WP_073136574.1">
    <property type="nucleotide sequence ID" value="NZ_FQZF01000019.1"/>
</dbReference>
<dbReference type="Proteomes" id="UP000184387">
    <property type="component" value="Unassembled WGS sequence"/>
</dbReference>
<accession>A0A1M6LSE7</accession>
<dbReference type="InterPro" id="IPR002347">
    <property type="entry name" value="SDR_fam"/>
</dbReference>
<feature type="signal peptide" evidence="3">
    <location>
        <begin position="1"/>
        <end position="22"/>
    </location>
</feature>
<dbReference type="Pfam" id="PF13561">
    <property type="entry name" value="adh_short_C2"/>
    <property type="match status" value="1"/>
</dbReference>
<evidence type="ECO:0000256" key="1">
    <source>
        <dbReference type="ARBA" id="ARBA00006484"/>
    </source>
</evidence>
<keyword evidence="3" id="KW-0732">Signal</keyword>
<evidence type="ECO:0000313" key="4">
    <source>
        <dbReference type="EMBL" id="SHJ74109.1"/>
    </source>
</evidence>
<reference evidence="4 5" key="1">
    <citation type="submission" date="2016-11" db="EMBL/GenBank/DDBJ databases">
        <authorList>
            <person name="Jaros S."/>
            <person name="Januszkiewicz K."/>
            <person name="Wedrychowicz H."/>
        </authorList>
    </citation>
    <scope>NUCLEOTIDE SEQUENCE [LARGE SCALE GENOMIC DNA]</scope>
    <source>
        <strain evidence="4 5">DSM 14916</strain>
    </source>
</reference>
<dbReference type="Gene3D" id="3.40.50.720">
    <property type="entry name" value="NAD(P)-binding Rossmann-like Domain"/>
    <property type="match status" value="1"/>
</dbReference>
<dbReference type="AlphaFoldDB" id="A0A1M6LSE7"/>
<evidence type="ECO:0000313" key="5">
    <source>
        <dbReference type="Proteomes" id="UP000184387"/>
    </source>
</evidence>
<evidence type="ECO:0000256" key="2">
    <source>
        <dbReference type="ARBA" id="ARBA00023002"/>
    </source>
</evidence>